<keyword evidence="5" id="KW-1185">Reference proteome</keyword>
<dbReference type="NCBIfam" id="TIGR01552">
    <property type="entry name" value="phd_fam"/>
    <property type="match status" value="1"/>
</dbReference>
<dbReference type="Pfam" id="PF02604">
    <property type="entry name" value="PhdYeFM_antitox"/>
    <property type="match status" value="1"/>
</dbReference>
<evidence type="ECO:0000256" key="3">
    <source>
        <dbReference type="SAM" id="MobiDB-lite"/>
    </source>
</evidence>
<gene>
    <name evidence="4" type="ORF">CLV92_1192</name>
</gene>
<dbReference type="AlphaFoldDB" id="A0A2S6ICJ5"/>
<evidence type="ECO:0000313" key="5">
    <source>
        <dbReference type="Proteomes" id="UP000239485"/>
    </source>
</evidence>
<evidence type="ECO:0000313" key="4">
    <source>
        <dbReference type="EMBL" id="PPK91921.1"/>
    </source>
</evidence>
<sequence>MRYAGVMQSISVRELRNDSGQVLRKVSEGASFVVTSNGQPVAELSPHRPPARPVSVPVTAVLGMLSALGPSGAEDLREDLLAAEPAAGAGTSTASGAETEAGAESADPFERWEAQRAQWNSEQSPDQNSGQQAGGRRRRGA</sequence>
<dbReference type="Gene3D" id="3.40.1620.10">
    <property type="entry name" value="YefM-like domain"/>
    <property type="match status" value="1"/>
</dbReference>
<comment type="caution">
    <text evidence="4">The sequence shown here is derived from an EMBL/GenBank/DDBJ whole genome shotgun (WGS) entry which is preliminary data.</text>
</comment>
<accession>A0A2S6ICJ5</accession>
<dbReference type="InterPro" id="IPR036165">
    <property type="entry name" value="YefM-like_sf"/>
</dbReference>
<comment type="function">
    <text evidence="2">Antitoxin component of a type II toxin-antitoxin (TA) system.</text>
</comment>
<proteinExistence type="inferred from homology"/>
<feature type="region of interest" description="Disordered" evidence="3">
    <location>
        <begin position="76"/>
        <end position="141"/>
    </location>
</feature>
<dbReference type="Proteomes" id="UP000239485">
    <property type="component" value="Unassembled WGS sequence"/>
</dbReference>
<comment type="similarity">
    <text evidence="1 2">Belongs to the phD/YefM antitoxin family.</text>
</comment>
<organism evidence="4 5">
    <name type="scientific">Kineococcus xinjiangensis</name>
    <dbReference type="NCBI Taxonomy" id="512762"/>
    <lineage>
        <taxon>Bacteria</taxon>
        <taxon>Bacillati</taxon>
        <taxon>Actinomycetota</taxon>
        <taxon>Actinomycetes</taxon>
        <taxon>Kineosporiales</taxon>
        <taxon>Kineosporiaceae</taxon>
        <taxon>Kineococcus</taxon>
    </lineage>
</organism>
<reference evidence="4 5" key="1">
    <citation type="submission" date="2018-02" db="EMBL/GenBank/DDBJ databases">
        <title>Genomic Encyclopedia of Archaeal and Bacterial Type Strains, Phase II (KMG-II): from individual species to whole genera.</title>
        <authorList>
            <person name="Goeker M."/>
        </authorList>
    </citation>
    <scope>NUCLEOTIDE SEQUENCE [LARGE SCALE GENOMIC DNA]</scope>
    <source>
        <strain evidence="4 5">DSM 22857</strain>
    </source>
</reference>
<feature type="compositionally biased region" description="Polar residues" evidence="3">
    <location>
        <begin position="117"/>
        <end position="129"/>
    </location>
</feature>
<protein>
    <recommendedName>
        <fullName evidence="2">Antitoxin</fullName>
    </recommendedName>
</protein>
<evidence type="ECO:0000256" key="1">
    <source>
        <dbReference type="ARBA" id="ARBA00009981"/>
    </source>
</evidence>
<dbReference type="InterPro" id="IPR006442">
    <property type="entry name" value="Antitoxin_Phd/YefM"/>
</dbReference>
<name>A0A2S6ICJ5_9ACTN</name>
<dbReference type="SUPFAM" id="SSF143120">
    <property type="entry name" value="YefM-like"/>
    <property type="match status" value="1"/>
</dbReference>
<evidence type="ECO:0000256" key="2">
    <source>
        <dbReference type="RuleBase" id="RU362080"/>
    </source>
</evidence>
<dbReference type="EMBL" id="PTJD01000019">
    <property type="protein sequence ID" value="PPK91921.1"/>
    <property type="molecule type" value="Genomic_DNA"/>
</dbReference>
<feature type="compositionally biased region" description="Low complexity" evidence="3">
    <location>
        <begin position="82"/>
        <end position="106"/>
    </location>
</feature>